<proteinExistence type="predicted"/>
<dbReference type="InterPro" id="IPR001227">
    <property type="entry name" value="Ac_transferase_dom_sf"/>
</dbReference>
<dbReference type="Gene3D" id="3.40.366.10">
    <property type="entry name" value="Malonyl-Coenzyme A Acyl Carrier Protein, domain 2"/>
    <property type="match status" value="1"/>
</dbReference>
<dbReference type="SUPFAM" id="SSF55048">
    <property type="entry name" value="Probable ACP-binding domain of malonyl-CoA ACP transacylase"/>
    <property type="match status" value="1"/>
</dbReference>
<dbReference type="Gene3D" id="3.30.70.250">
    <property type="entry name" value="Malonyl-CoA ACP transacylase, ACP-binding"/>
    <property type="match status" value="1"/>
</dbReference>
<feature type="domain" description="Malonyl-CoA:ACP transacylase (MAT)" evidence="2">
    <location>
        <begin position="36"/>
        <end position="347"/>
    </location>
</feature>
<dbReference type="Gene3D" id="3.30.70.3290">
    <property type="match status" value="1"/>
</dbReference>
<reference evidence="3 4" key="1">
    <citation type="journal article" date="2020" name="Fungal Divers.">
        <title>Resolving the Mortierellaceae phylogeny through synthesis of multi-gene phylogenetics and phylogenomics.</title>
        <authorList>
            <person name="Vandepol N."/>
            <person name="Liber J."/>
            <person name="Desiro A."/>
            <person name="Na H."/>
            <person name="Kennedy M."/>
            <person name="Barry K."/>
            <person name="Grigoriev I.V."/>
            <person name="Miller A.N."/>
            <person name="O'Donnell K."/>
            <person name="Stajich J.E."/>
            <person name="Bonito G."/>
        </authorList>
    </citation>
    <scope>NUCLEOTIDE SEQUENCE [LARGE SCALE GENOMIC DNA]</scope>
    <source>
        <strain evidence="3 4">AD045</strain>
    </source>
</reference>
<keyword evidence="1" id="KW-0808">Transferase</keyword>
<dbReference type="Proteomes" id="UP001194696">
    <property type="component" value="Unassembled WGS sequence"/>
</dbReference>
<dbReference type="InterPro" id="IPR050444">
    <property type="entry name" value="Polyketide_Synthase"/>
</dbReference>
<evidence type="ECO:0000259" key="2">
    <source>
        <dbReference type="SMART" id="SM00827"/>
    </source>
</evidence>
<dbReference type="Pfam" id="PF00698">
    <property type="entry name" value="Acyl_transf_1"/>
    <property type="match status" value="1"/>
</dbReference>
<dbReference type="EMBL" id="JAAAIM010000824">
    <property type="protein sequence ID" value="KAG0284031.1"/>
    <property type="molecule type" value="Genomic_DNA"/>
</dbReference>
<dbReference type="InterPro" id="IPR016035">
    <property type="entry name" value="Acyl_Trfase/lysoPLipase"/>
</dbReference>
<sequence length="350" mass="38540">MQNNTLHTVAAVDRGHAEKVAAAPLKIAGTNCKIFMYGGQGTQYFQMGRQLYEENPVFRRQLDACSAIVEPELGQSLAQILYDDRRQSHEPFNAILHTHPALFSIGYSLTAVMRAAGIEPGAVLGYSLGEYIGLTVAGCLSWEDGLRLVMRQAQIFANDCPLGGMMSVLAPLAHFDQYPHVYQGVELAGVNFAKNFCVAGPRVALARVKTHLTEMGILSQDLPVQYPFHSSYIESTREQIMATADDVAVRPPRMPCYSPAYGRMIEASDLVKPGEYIWNIVRQKVDFHALMRTLASAASANFFVDLSATGSLANFIKYMSLDAKRYRHAINQFGKDVASLSTLLQELAVP</sequence>
<organism evidence="3 4">
    <name type="scientific">Linnemannia gamsii</name>
    <dbReference type="NCBI Taxonomy" id="64522"/>
    <lineage>
        <taxon>Eukaryota</taxon>
        <taxon>Fungi</taxon>
        <taxon>Fungi incertae sedis</taxon>
        <taxon>Mucoromycota</taxon>
        <taxon>Mortierellomycotina</taxon>
        <taxon>Mortierellomycetes</taxon>
        <taxon>Mortierellales</taxon>
        <taxon>Mortierellaceae</taxon>
        <taxon>Linnemannia</taxon>
    </lineage>
</organism>
<dbReference type="SUPFAM" id="SSF52151">
    <property type="entry name" value="FabD/lysophospholipase-like"/>
    <property type="match status" value="1"/>
</dbReference>
<dbReference type="InterPro" id="IPR016036">
    <property type="entry name" value="Malonyl_transacylase_ACP-bd"/>
</dbReference>
<dbReference type="PANTHER" id="PTHR45681">
    <property type="entry name" value="POLYKETIDE SYNTHASE 44-RELATED"/>
    <property type="match status" value="1"/>
</dbReference>
<evidence type="ECO:0000256" key="1">
    <source>
        <dbReference type="ARBA" id="ARBA00022679"/>
    </source>
</evidence>
<name>A0ABQ7JSH3_9FUNG</name>
<evidence type="ECO:0000313" key="4">
    <source>
        <dbReference type="Proteomes" id="UP001194696"/>
    </source>
</evidence>
<dbReference type="InterPro" id="IPR014043">
    <property type="entry name" value="Acyl_transferase_dom"/>
</dbReference>
<comment type="caution">
    <text evidence="3">The sequence shown here is derived from an EMBL/GenBank/DDBJ whole genome shotgun (WGS) entry which is preliminary data.</text>
</comment>
<dbReference type="SMART" id="SM00827">
    <property type="entry name" value="PKS_AT"/>
    <property type="match status" value="1"/>
</dbReference>
<accession>A0ABQ7JSH3</accession>
<dbReference type="PANTHER" id="PTHR45681:SF6">
    <property type="entry name" value="POLYKETIDE SYNTHASE 37"/>
    <property type="match status" value="1"/>
</dbReference>
<protein>
    <recommendedName>
        <fullName evidence="2">Malonyl-CoA:ACP transacylase (MAT) domain-containing protein</fullName>
    </recommendedName>
</protein>
<evidence type="ECO:0000313" key="3">
    <source>
        <dbReference type="EMBL" id="KAG0284031.1"/>
    </source>
</evidence>
<gene>
    <name evidence="3" type="ORF">BGZ96_011608</name>
</gene>
<keyword evidence="4" id="KW-1185">Reference proteome</keyword>